<comment type="caution">
    <text evidence="1">The sequence shown here is derived from an EMBL/GenBank/DDBJ whole genome shotgun (WGS) entry which is preliminary data.</text>
</comment>
<gene>
    <name evidence="1" type="ORF">S01H1_24045</name>
</gene>
<sequence>MLRAVGYCLNTECDDYCKGIFLFQYAQQTMPCPR</sequence>
<dbReference type="AlphaFoldDB" id="X0T9U4"/>
<dbReference type="EMBL" id="BARS01014125">
    <property type="protein sequence ID" value="GAF90283.1"/>
    <property type="molecule type" value="Genomic_DNA"/>
</dbReference>
<proteinExistence type="predicted"/>
<protein>
    <submittedName>
        <fullName evidence="1">Uncharacterized protein</fullName>
    </submittedName>
</protein>
<organism evidence="1">
    <name type="scientific">marine sediment metagenome</name>
    <dbReference type="NCBI Taxonomy" id="412755"/>
    <lineage>
        <taxon>unclassified sequences</taxon>
        <taxon>metagenomes</taxon>
        <taxon>ecological metagenomes</taxon>
    </lineage>
</organism>
<accession>X0T9U4</accession>
<feature type="non-terminal residue" evidence="1">
    <location>
        <position position="34"/>
    </location>
</feature>
<reference evidence="1" key="1">
    <citation type="journal article" date="2014" name="Front. Microbiol.">
        <title>High frequency of phylogenetically diverse reductive dehalogenase-homologous genes in deep subseafloor sedimentary metagenomes.</title>
        <authorList>
            <person name="Kawai M."/>
            <person name="Futagami T."/>
            <person name="Toyoda A."/>
            <person name="Takaki Y."/>
            <person name="Nishi S."/>
            <person name="Hori S."/>
            <person name="Arai W."/>
            <person name="Tsubouchi T."/>
            <person name="Morono Y."/>
            <person name="Uchiyama I."/>
            <person name="Ito T."/>
            <person name="Fujiyama A."/>
            <person name="Inagaki F."/>
            <person name="Takami H."/>
        </authorList>
    </citation>
    <scope>NUCLEOTIDE SEQUENCE</scope>
    <source>
        <strain evidence="1">Expedition CK06-06</strain>
    </source>
</reference>
<name>X0T9U4_9ZZZZ</name>
<evidence type="ECO:0000313" key="1">
    <source>
        <dbReference type="EMBL" id="GAF90283.1"/>
    </source>
</evidence>